<dbReference type="EMBL" id="LR590481">
    <property type="protein sequence ID" value="VTQ83512.1"/>
    <property type="molecule type" value="Genomic_DNA"/>
</dbReference>
<comment type="catalytic activity">
    <reaction evidence="5">
        <text>biotin + L-lysyl-[protein] + ATP = N(6)-biotinyl-L-lysyl-[protein] + AMP + diphosphate + H(+)</text>
        <dbReference type="Rhea" id="RHEA:11756"/>
        <dbReference type="Rhea" id="RHEA-COMP:9752"/>
        <dbReference type="Rhea" id="RHEA-COMP:10505"/>
        <dbReference type="ChEBI" id="CHEBI:15378"/>
        <dbReference type="ChEBI" id="CHEBI:29969"/>
        <dbReference type="ChEBI" id="CHEBI:30616"/>
        <dbReference type="ChEBI" id="CHEBI:33019"/>
        <dbReference type="ChEBI" id="CHEBI:57586"/>
        <dbReference type="ChEBI" id="CHEBI:83144"/>
        <dbReference type="ChEBI" id="CHEBI:456215"/>
        <dbReference type="EC" id="6.3.4.15"/>
    </reaction>
</comment>
<reference evidence="7 8" key="1">
    <citation type="submission" date="2019-05" db="EMBL/GenBank/DDBJ databases">
        <authorList>
            <consortium name="Pathogen Informatics"/>
        </authorList>
    </citation>
    <scope>NUCLEOTIDE SEQUENCE [LARGE SCALE GENOMIC DNA]</scope>
    <source>
        <strain evidence="7 8">NCTC503</strain>
    </source>
</reference>
<evidence type="ECO:0000256" key="2">
    <source>
        <dbReference type="ARBA" id="ARBA00022741"/>
    </source>
</evidence>
<dbReference type="Gene3D" id="2.30.30.100">
    <property type="match status" value="1"/>
</dbReference>
<dbReference type="Pfam" id="PF02237">
    <property type="entry name" value="BPL_C"/>
    <property type="match status" value="1"/>
</dbReference>
<keyword evidence="5" id="KW-0238">DNA-binding</keyword>
<comment type="caution">
    <text evidence="5">Lacks conserved residue(s) required for the propagation of feature annotation.</text>
</comment>
<dbReference type="SUPFAM" id="SSF50037">
    <property type="entry name" value="C-terminal domain of transcriptional repressors"/>
    <property type="match status" value="1"/>
</dbReference>
<dbReference type="InterPro" id="IPR004143">
    <property type="entry name" value="BPL_LPL_catalytic"/>
</dbReference>
<keyword evidence="1 5" id="KW-0436">Ligase</keyword>
<dbReference type="PANTHER" id="PTHR12835">
    <property type="entry name" value="BIOTIN PROTEIN LIGASE"/>
    <property type="match status" value="1"/>
</dbReference>
<keyword evidence="4 5" id="KW-0092">Biotin</keyword>
<evidence type="ECO:0000259" key="6">
    <source>
        <dbReference type="PROSITE" id="PS51733"/>
    </source>
</evidence>
<evidence type="ECO:0000313" key="8">
    <source>
        <dbReference type="Proteomes" id="UP000308489"/>
    </source>
</evidence>
<feature type="DNA-binding region" description="H-T-H motif" evidence="5">
    <location>
        <begin position="24"/>
        <end position="43"/>
    </location>
</feature>
<dbReference type="InterPro" id="IPR030855">
    <property type="entry name" value="Bifunct_BirA"/>
</dbReference>
<dbReference type="GO" id="GO:0009249">
    <property type="term" value="P:protein lipoylation"/>
    <property type="evidence" value="ECO:0007669"/>
    <property type="project" value="UniProtKB-ARBA"/>
</dbReference>
<dbReference type="InterPro" id="IPR008988">
    <property type="entry name" value="Transcriptional_repressor_C"/>
</dbReference>
<dbReference type="PROSITE" id="PS51733">
    <property type="entry name" value="BPL_LPL_CATALYTIC"/>
    <property type="match status" value="1"/>
</dbReference>
<dbReference type="GO" id="GO:0005524">
    <property type="term" value="F:ATP binding"/>
    <property type="evidence" value="ECO:0007669"/>
    <property type="project" value="UniProtKB-UniRule"/>
</dbReference>
<keyword evidence="5" id="KW-0678">Repressor</keyword>
<feature type="binding site" evidence="5">
    <location>
        <position position="119"/>
    </location>
    <ligand>
        <name>biotin</name>
        <dbReference type="ChEBI" id="CHEBI:57586"/>
    </ligand>
</feature>
<dbReference type="InterPro" id="IPR004408">
    <property type="entry name" value="Biotin_CoA_COase_ligase"/>
</dbReference>
<keyword evidence="2 5" id="KW-0547">Nucleotide-binding</keyword>
<dbReference type="InterPro" id="IPR036388">
    <property type="entry name" value="WH-like_DNA-bd_sf"/>
</dbReference>
<organism evidence="7 8">
    <name type="scientific">Hathewaya histolytica</name>
    <name type="common">Clostridium histolyticum</name>
    <dbReference type="NCBI Taxonomy" id="1498"/>
    <lineage>
        <taxon>Bacteria</taxon>
        <taxon>Bacillati</taxon>
        <taxon>Bacillota</taxon>
        <taxon>Clostridia</taxon>
        <taxon>Eubacteriales</taxon>
        <taxon>Clostridiaceae</taxon>
        <taxon>Hathewaya</taxon>
    </lineage>
</organism>
<dbReference type="NCBIfam" id="TIGR00121">
    <property type="entry name" value="birA_ligase"/>
    <property type="match status" value="1"/>
</dbReference>
<evidence type="ECO:0000256" key="4">
    <source>
        <dbReference type="ARBA" id="ARBA00023267"/>
    </source>
</evidence>
<dbReference type="Gene3D" id="1.10.10.10">
    <property type="entry name" value="Winged helix-like DNA-binding domain superfamily/Winged helix DNA-binding domain"/>
    <property type="match status" value="1"/>
</dbReference>
<evidence type="ECO:0000256" key="1">
    <source>
        <dbReference type="ARBA" id="ARBA00022598"/>
    </source>
</evidence>
<dbReference type="Pfam" id="PF08279">
    <property type="entry name" value="HTH_11"/>
    <property type="match status" value="1"/>
</dbReference>
<name>A0A4U9QXV6_HATHI</name>
<dbReference type="CDD" id="cd16442">
    <property type="entry name" value="BPL"/>
    <property type="match status" value="1"/>
</dbReference>
<gene>
    <name evidence="5 7" type="primary">birA</name>
    <name evidence="7" type="ORF">NCTC503_00368</name>
</gene>
<dbReference type="GO" id="GO:0004077">
    <property type="term" value="F:biotin--[biotin carboxyl-carrier protein] ligase activity"/>
    <property type="evidence" value="ECO:0007669"/>
    <property type="project" value="UniProtKB-UniRule"/>
</dbReference>
<dbReference type="HAMAP" id="MF_00978">
    <property type="entry name" value="Bifunct_BirA"/>
    <property type="match status" value="1"/>
</dbReference>
<dbReference type="Pfam" id="PF03099">
    <property type="entry name" value="BPL_LplA_LipB"/>
    <property type="match status" value="1"/>
</dbReference>
<feature type="domain" description="BPL/LPL catalytic" evidence="6">
    <location>
        <begin position="75"/>
        <end position="261"/>
    </location>
</feature>
<dbReference type="GO" id="GO:0003677">
    <property type="term" value="F:DNA binding"/>
    <property type="evidence" value="ECO:0007669"/>
    <property type="project" value="UniProtKB-UniRule"/>
</dbReference>
<dbReference type="EC" id="6.3.4.15" evidence="5"/>
<accession>A0A4U9QXV6</accession>
<keyword evidence="3 5" id="KW-0067">ATP-binding</keyword>
<dbReference type="InterPro" id="IPR013196">
    <property type="entry name" value="HTH_11"/>
</dbReference>
<dbReference type="PANTHER" id="PTHR12835:SF5">
    <property type="entry name" value="BIOTIN--PROTEIN LIGASE"/>
    <property type="match status" value="1"/>
</dbReference>
<dbReference type="RefSeq" id="WP_138209176.1">
    <property type="nucleotide sequence ID" value="NZ_LR590481.1"/>
</dbReference>
<dbReference type="GO" id="GO:0016740">
    <property type="term" value="F:transferase activity"/>
    <property type="evidence" value="ECO:0007669"/>
    <property type="project" value="UniProtKB-ARBA"/>
</dbReference>
<dbReference type="InterPro" id="IPR045864">
    <property type="entry name" value="aa-tRNA-synth_II/BPL/LPL"/>
</dbReference>
<keyword evidence="5" id="KW-0805">Transcription regulation</keyword>
<dbReference type="AlphaFoldDB" id="A0A4U9QXV6"/>
<comment type="function">
    <text evidence="5">Acts both as a biotin--[acetyl-CoA-carboxylase] ligase and a repressor.</text>
</comment>
<sequence>MKEEILQLLKESKDEFISGEFISGEFISNQFGVSRASIWKYINAIKEDGYEIESVSRKGYRILSSPNILTYAEVSPYLKTKYIGRNIIHFHSIDSTNNKGKELASDGAKEGTVVISEIQTKGKGRLGRNWISPKGNIYISIILKPKIDPFHLSKTTLIGAAAVNTALKEMGIESKIKWPNDIILENKKLCGILTEMSAELNLLNYIVMGIGINVNMDKEDFEDELKDTATSLKALYKKNFNRKELLGRILNNFEKYYEEFINTNSIKDCIKICRENSILLGKEVEIIERDKKKRVKALDISNEGALIVEYKNGEIEEIISGEVSMRGLYGYV</sequence>
<keyword evidence="5" id="KW-0804">Transcription</keyword>
<feature type="binding site" evidence="5">
    <location>
        <position position="188"/>
    </location>
    <ligand>
        <name>biotin</name>
        <dbReference type="ChEBI" id="CHEBI:57586"/>
    </ligand>
</feature>
<keyword evidence="8" id="KW-1185">Reference proteome</keyword>
<comment type="similarity">
    <text evidence="5">Belongs to the biotin--protein ligase family.</text>
</comment>
<dbReference type="SUPFAM" id="SSF55681">
    <property type="entry name" value="Class II aaRS and biotin synthetases"/>
    <property type="match status" value="1"/>
</dbReference>
<dbReference type="Gene3D" id="3.30.930.10">
    <property type="entry name" value="Bira Bifunctional Protein, Domain 2"/>
    <property type="match status" value="1"/>
</dbReference>
<protein>
    <recommendedName>
        <fullName evidence="5">Bifunctional ligase/repressor BirA</fullName>
    </recommendedName>
    <alternativeName>
        <fullName evidence="5">Biotin--[acetyl-CoA-carboxylase] ligase</fullName>
        <ecNumber evidence="5">6.3.4.15</ecNumber>
    </alternativeName>
    <alternativeName>
        <fullName evidence="5">Biotin--protein ligase</fullName>
    </alternativeName>
    <alternativeName>
        <fullName evidence="5">Biotin-[acetyl-CoA carboxylase] synthetase</fullName>
    </alternativeName>
</protein>
<dbReference type="GO" id="GO:0005737">
    <property type="term" value="C:cytoplasm"/>
    <property type="evidence" value="ECO:0007669"/>
    <property type="project" value="TreeGrafter"/>
</dbReference>
<feature type="binding site" evidence="5">
    <location>
        <begin position="95"/>
        <end position="97"/>
    </location>
    <ligand>
        <name>biotin</name>
        <dbReference type="ChEBI" id="CHEBI:57586"/>
    </ligand>
</feature>
<evidence type="ECO:0000256" key="5">
    <source>
        <dbReference type="HAMAP-Rule" id="MF_00978"/>
    </source>
</evidence>
<dbReference type="KEGG" id="hhw:NCTC503_00368"/>
<dbReference type="InterPro" id="IPR036390">
    <property type="entry name" value="WH_DNA-bd_sf"/>
</dbReference>
<dbReference type="InterPro" id="IPR003142">
    <property type="entry name" value="BPL_C"/>
</dbReference>
<evidence type="ECO:0000256" key="3">
    <source>
        <dbReference type="ARBA" id="ARBA00022840"/>
    </source>
</evidence>
<proteinExistence type="inferred from homology"/>
<dbReference type="SUPFAM" id="SSF46785">
    <property type="entry name" value="Winged helix' DNA-binding domain"/>
    <property type="match status" value="1"/>
</dbReference>
<evidence type="ECO:0000313" key="7">
    <source>
        <dbReference type="EMBL" id="VTQ83512.1"/>
    </source>
</evidence>
<dbReference type="OrthoDB" id="9807064at2"/>
<dbReference type="GO" id="GO:0006355">
    <property type="term" value="P:regulation of DNA-templated transcription"/>
    <property type="evidence" value="ECO:0007669"/>
    <property type="project" value="UniProtKB-UniRule"/>
</dbReference>
<dbReference type="Proteomes" id="UP000308489">
    <property type="component" value="Chromosome 1"/>
</dbReference>